<dbReference type="Pfam" id="PF00622">
    <property type="entry name" value="SPRY"/>
    <property type="match status" value="1"/>
</dbReference>
<feature type="domain" description="RING-type" evidence="9">
    <location>
        <begin position="14"/>
        <end position="55"/>
    </location>
</feature>
<dbReference type="Gene3D" id="3.30.40.10">
    <property type="entry name" value="Zinc/RING finger domain, C3HC4 (zinc finger)"/>
    <property type="match status" value="1"/>
</dbReference>
<evidence type="ECO:0000256" key="3">
    <source>
        <dbReference type="ARBA" id="ARBA00022490"/>
    </source>
</evidence>
<evidence type="ECO:0000256" key="1">
    <source>
        <dbReference type="ARBA" id="ARBA00004496"/>
    </source>
</evidence>
<evidence type="ECO:0000259" key="9">
    <source>
        <dbReference type="PROSITE" id="PS50089"/>
    </source>
</evidence>
<dbReference type="GeneID" id="114428418"/>
<accession>A0A6P7HF29</accession>
<evidence type="ECO:0000256" key="6">
    <source>
        <dbReference type="ARBA" id="ARBA00022833"/>
    </source>
</evidence>
<dbReference type="SMART" id="SM00336">
    <property type="entry name" value="BBOX"/>
    <property type="match status" value="1"/>
</dbReference>
<dbReference type="PANTHER" id="PTHR24103">
    <property type="entry name" value="E3 UBIQUITIN-PROTEIN LIGASE TRIM"/>
    <property type="match status" value="1"/>
</dbReference>
<dbReference type="SMART" id="SM00589">
    <property type="entry name" value="PRY"/>
    <property type="match status" value="1"/>
</dbReference>
<evidence type="ECO:0000256" key="8">
    <source>
        <dbReference type="SAM" id="Coils"/>
    </source>
</evidence>
<evidence type="ECO:0000313" key="12">
    <source>
        <dbReference type="Proteomes" id="UP000515145"/>
    </source>
</evidence>
<dbReference type="OrthoDB" id="654191at2759"/>
<dbReference type="InterPro" id="IPR000315">
    <property type="entry name" value="Znf_B-box"/>
</dbReference>
<dbReference type="InterPro" id="IPR013320">
    <property type="entry name" value="ConA-like_dom_sf"/>
</dbReference>
<dbReference type="Pfam" id="PF00097">
    <property type="entry name" value="zf-C3HC4"/>
    <property type="match status" value="1"/>
</dbReference>
<dbReference type="PRINTS" id="PR01407">
    <property type="entry name" value="BUTYPHLNCDUF"/>
</dbReference>
<protein>
    <submittedName>
        <fullName evidence="13">Tripartite motif-containing protein 35</fullName>
    </submittedName>
</protein>
<dbReference type="PROSITE" id="PS50119">
    <property type="entry name" value="ZF_BBOX"/>
    <property type="match status" value="1"/>
</dbReference>
<proteinExistence type="inferred from homology"/>
<dbReference type="RefSeq" id="XP_028252608.1">
    <property type="nucleotide sequence ID" value="XM_028396807.1"/>
</dbReference>
<evidence type="ECO:0000256" key="4">
    <source>
        <dbReference type="ARBA" id="ARBA00022723"/>
    </source>
</evidence>
<dbReference type="FunFam" id="2.60.120.920:FF:000004">
    <property type="entry name" value="Butyrophilin subfamily 1 member A1"/>
    <property type="match status" value="1"/>
</dbReference>
<dbReference type="Pfam" id="PF00643">
    <property type="entry name" value="zf-B_box"/>
    <property type="match status" value="1"/>
</dbReference>
<keyword evidence="12" id="KW-1185">Reference proteome</keyword>
<dbReference type="InterPro" id="IPR043136">
    <property type="entry name" value="B30.2/SPRY_sf"/>
</dbReference>
<reference evidence="13" key="1">
    <citation type="submission" date="2025-08" db="UniProtKB">
        <authorList>
            <consortium name="RefSeq"/>
        </authorList>
    </citation>
    <scope>IDENTIFICATION</scope>
</reference>
<evidence type="ECO:0000313" key="13">
    <source>
        <dbReference type="RefSeq" id="XP_028252608.1"/>
    </source>
</evidence>
<dbReference type="InParanoid" id="A0A6P7HF29"/>
<dbReference type="GO" id="GO:0005737">
    <property type="term" value="C:cytoplasm"/>
    <property type="evidence" value="ECO:0007669"/>
    <property type="project" value="UniProtKB-SubCell"/>
</dbReference>
<dbReference type="InterPro" id="IPR003877">
    <property type="entry name" value="SPRY_dom"/>
</dbReference>
<comment type="subcellular location">
    <subcellularLocation>
        <location evidence="1">Cytoplasm</location>
    </subcellularLocation>
</comment>
<evidence type="ECO:0000256" key="2">
    <source>
        <dbReference type="ARBA" id="ARBA00008518"/>
    </source>
</evidence>
<keyword evidence="8" id="KW-0175">Coiled coil</keyword>
<comment type="similarity">
    <text evidence="2">Belongs to the TRIM/RBCC family.</text>
</comment>
<dbReference type="PROSITE" id="PS50089">
    <property type="entry name" value="ZF_RING_2"/>
    <property type="match status" value="1"/>
</dbReference>
<dbReference type="InterPro" id="IPR050143">
    <property type="entry name" value="TRIM/RBCC"/>
</dbReference>
<dbReference type="AlphaFoldDB" id="A0A6P7HF29"/>
<dbReference type="SMART" id="SM00449">
    <property type="entry name" value="SPRY"/>
    <property type="match status" value="1"/>
</dbReference>
<feature type="domain" description="B box-type" evidence="10">
    <location>
        <begin position="98"/>
        <end position="139"/>
    </location>
</feature>
<dbReference type="PROSITE" id="PS00518">
    <property type="entry name" value="ZF_RING_1"/>
    <property type="match status" value="1"/>
</dbReference>
<evidence type="ECO:0000256" key="5">
    <source>
        <dbReference type="ARBA" id="ARBA00022771"/>
    </source>
</evidence>
<dbReference type="CTD" id="100006191"/>
<dbReference type="SMART" id="SM00184">
    <property type="entry name" value="RING"/>
    <property type="match status" value="1"/>
</dbReference>
<dbReference type="Pfam" id="PF13765">
    <property type="entry name" value="PRY"/>
    <property type="match status" value="1"/>
</dbReference>
<dbReference type="SUPFAM" id="SSF49899">
    <property type="entry name" value="Concanavalin A-like lectins/glucanases"/>
    <property type="match status" value="1"/>
</dbReference>
<dbReference type="InterPro" id="IPR017907">
    <property type="entry name" value="Znf_RING_CS"/>
</dbReference>
<dbReference type="Proteomes" id="UP000515145">
    <property type="component" value="Chromosome 2"/>
</dbReference>
<keyword evidence="5 7" id="KW-0863">Zinc-finger</keyword>
<keyword evidence="4" id="KW-0479">Metal-binding</keyword>
<gene>
    <name evidence="13" type="primary">trim35-14</name>
</gene>
<dbReference type="PROSITE" id="PS50188">
    <property type="entry name" value="B302_SPRY"/>
    <property type="match status" value="1"/>
</dbReference>
<dbReference type="Gene3D" id="2.60.120.920">
    <property type="match status" value="1"/>
</dbReference>
<dbReference type="GO" id="GO:0008270">
    <property type="term" value="F:zinc ion binding"/>
    <property type="evidence" value="ECO:0007669"/>
    <property type="project" value="UniProtKB-KW"/>
</dbReference>
<feature type="domain" description="B30.2/SPRY" evidence="11">
    <location>
        <begin position="286"/>
        <end position="478"/>
    </location>
</feature>
<evidence type="ECO:0000259" key="11">
    <source>
        <dbReference type="PROSITE" id="PS50188"/>
    </source>
</evidence>
<dbReference type="InterPro" id="IPR018957">
    <property type="entry name" value="Znf_C3HC4_RING-type"/>
</dbReference>
<sequence length="486" mass="54970">MAGRLSLPEADLTCPICCDIFKDPVVLKCSHSFCATCLQEYWTRHGRSRDCPLCRAQGLDDPVPSLSLKNLCESFMLESEGSEAAVAALRADGELYCDPGEMCPVHGERLKLYCLPDKEPICVVCHTSRKHKQHDCCPISEAVVDVKEKIKSALSSLQEKKDTFDKMKKNFEDAVLHIQVQARFVERRTHEEFQKLHSFLEVEEKTRMDALKREEEEKTEEMKQKIEEVERNISSVCESIRALEEEMALEGVSVLHSCKKTLERTNSPAVDPVMAPGALIDVAKYIGSLTFRVWEKMGKVTKYTPVTLDPNTAAPWLVLSDDLTAVRDSEEKQQLPDNPERFDPDTAVLGREGFTSGRHSWDVEVGDNTAWVVGVAKESVKRKEKVSSVLSNGYLCVYFYHKMYFAGTSPLTRLSLKKNPLRVRVELDCDKGRVSFHDPLNNTAIYTFKHAITEKVFPYFWVGCQQCPLTIKPMVVSLKADSLHLV</sequence>
<organism evidence="12 13">
    <name type="scientific">Parambassis ranga</name>
    <name type="common">Indian glassy fish</name>
    <dbReference type="NCBI Taxonomy" id="210632"/>
    <lineage>
        <taxon>Eukaryota</taxon>
        <taxon>Metazoa</taxon>
        <taxon>Chordata</taxon>
        <taxon>Craniata</taxon>
        <taxon>Vertebrata</taxon>
        <taxon>Euteleostomi</taxon>
        <taxon>Actinopterygii</taxon>
        <taxon>Neopterygii</taxon>
        <taxon>Teleostei</taxon>
        <taxon>Neoteleostei</taxon>
        <taxon>Acanthomorphata</taxon>
        <taxon>Ovalentaria</taxon>
        <taxon>Ambassidae</taxon>
        <taxon>Parambassis</taxon>
    </lineage>
</organism>
<dbReference type="SUPFAM" id="SSF57850">
    <property type="entry name" value="RING/U-box"/>
    <property type="match status" value="1"/>
</dbReference>
<keyword evidence="3" id="KW-0963">Cytoplasm</keyword>
<dbReference type="InterPro" id="IPR003879">
    <property type="entry name" value="Butyrophylin_SPRY"/>
</dbReference>
<name>A0A6P7HF29_9TELE</name>
<keyword evidence="6" id="KW-0862">Zinc</keyword>
<dbReference type="InterPro" id="IPR013083">
    <property type="entry name" value="Znf_RING/FYVE/PHD"/>
</dbReference>
<feature type="coiled-coil region" evidence="8">
    <location>
        <begin position="201"/>
        <end position="246"/>
    </location>
</feature>
<dbReference type="InterPro" id="IPR006574">
    <property type="entry name" value="PRY"/>
</dbReference>
<dbReference type="Gene3D" id="3.30.160.60">
    <property type="entry name" value="Classic Zinc Finger"/>
    <property type="match status" value="1"/>
</dbReference>
<evidence type="ECO:0000256" key="7">
    <source>
        <dbReference type="PROSITE-ProRule" id="PRU00024"/>
    </source>
</evidence>
<dbReference type="CDD" id="cd12893">
    <property type="entry name" value="SPRY_PRY_TRIM35"/>
    <property type="match status" value="1"/>
</dbReference>
<dbReference type="InterPro" id="IPR001841">
    <property type="entry name" value="Znf_RING"/>
</dbReference>
<dbReference type="SUPFAM" id="SSF57845">
    <property type="entry name" value="B-box zinc-binding domain"/>
    <property type="match status" value="1"/>
</dbReference>
<dbReference type="InterPro" id="IPR001870">
    <property type="entry name" value="B30.2/SPRY"/>
</dbReference>
<evidence type="ECO:0000259" key="10">
    <source>
        <dbReference type="PROSITE" id="PS50119"/>
    </source>
</evidence>